<protein>
    <recommendedName>
        <fullName evidence="3">HTH marR-type domain-containing protein</fullName>
    </recommendedName>
</protein>
<evidence type="ECO:0008006" key="3">
    <source>
        <dbReference type="Google" id="ProtNLM"/>
    </source>
</evidence>
<proteinExistence type="predicted"/>
<organism evidence="1 2">
    <name type="scientific">Mycobacterium colombiense CECT 3035</name>
    <dbReference type="NCBI Taxonomy" id="1041522"/>
    <lineage>
        <taxon>Bacteria</taxon>
        <taxon>Bacillati</taxon>
        <taxon>Actinomycetota</taxon>
        <taxon>Actinomycetes</taxon>
        <taxon>Mycobacteriales</taxon>
        <taxon>Mycobacteriaceae</taxon>
        <taxon>Mycobacterium</taxon>
        <taxon>Mycobacterium avium complex (MAC)</taxon>
    </lineage>
</organism>
<evidence type="ECO:0000313" key="1">
    <source>
        <dbReference type="EMBL" id="EJO88049.1"/>
    </source>
</evidence>
<reference evidence="1 2" key="1">
    <citation type="journal article" date="2011" name="J. Bacteriol.">
        <title>Genome sequence of the Mycobacterium colombiense type strain, CECT 3035.</title>
        <authorList>
            <person name="Gonzalez-Perez M."/>
            <person name="Murcia M.I."/>
            <person name="Landsman D."/>
            <person name="Jordan I.K."/>
            <person name="Marino-Ramirez L."/>
        </authorList>
    </citation>
    <scope>NUCLEOTIDE SEQUENCE [LARGE SCALE GENOMIC DNA]</scope>
    <source>
        <strain evidence="1 2">CECT 3035</strain>
    </source>
</reference>
<sequence>MNNLIIELKVTTSDGTVLADFRTQVPTAEADISLPAPQPSLRHQPLRQQIYSYVRLNPGIQAKAIPEMLGSSNTNSVSATLTELKKEGLVENGAGEFNSWQWTVTDKTPPWE</sequence>
<accession>J5EC01</accession>
<dbReference type="InterPro" id="IPR036390">
    <property type="entry name" value="WH_DNA-bd_sf"/>
</dbReference>
<dbReference type="RefSeq" id="WP_007772726.1">
    <property type="nucleotide sequence ID" value="NZ_AFVW02000004.1"/>
</dbReference>
<dbReference type="InterPro" id="IPR036388">
    <property type="entry name" value="WH-like_DNA-bd_sf"/>
</dbReference>
<comment type="caution">
    <text evidence="1">The sequence shown here is derived from an EMBL/GenBank/DDBJ whole genome shotgun (WGS) entry which is preliminary data.</text>
</comment>
<evidence type="ECO:0000313" key="2">
    <source>
        <dbReference type="Proteomes" id="UP000006455"/>
    </source>
</evidence>
<name>J5EC01_9MYCO</name>
<dbReference type="EMBL" id="AFVW02000004">
    <property type="protein sequence ID" value="EJO88049.1"/>
    <property type="molecule type" value="Genomic_DNA"/>
</dbReference>
<dbReference type="AlphaFoldDB" id="J5EC01"/>
<dbReference type="SUPFAM" id="SSF46785">
    <property type="entry name" value="Winged helix' DNA-binding domain"/>
    <property type="match status" value="1"/>
</dbReference>
<dbReference type="Gene3D" id="1.10.10.10">
    <property type="entry name" value="Winged helix-like DNA-binding domain superfamily/Winged helix DNA-binding domain"/>
    <property type="match status" value="1"/>
</dbReference>
<dbReference type="Proteomes" id="UP000006455">
    <property type="component" value="Unassembled WGS sequence"/>
</dbReference>
<dbReference type="GeneID" id="31528167"/>
<gene>
    <name evidence="1" type="ORF">MCOL_V214004</name>
</gene>